<evidence type="ECO:0000256" key="5">
    <source>
        <dbReference type="ARBA" id="ARBA00022989"/>
    </source>
</evidence>
<dbReference type="Gene3D" id="1.20.120.1220">
    <property type="match status" value="1"/>
</dbReference>
<organism evidence="10 11">
    <name type="scientific">Amycolatopsis alkalitolerans</name>
    <dbReference type="NCBI Taxonomy" id="2547244"/>
    <lineage>
        <taxon>Bacteria</taxon>
        <taxon>Bacillati</taxon>
        <taxon>Actinomycetota</taxon>
        <taxon>Actinomycetes</taxon>
        <taxon>Pseudonocardiales</taxon>
        <taxon>Pseudonocardiaceae</taxon>
        <taxon>Amycolatopsis</taxon>
    </lineage>
</organism>
<dbReference type="GO" id="GO:0004190">
    <property type="term" value="F:aspartic-type endopeptidase activity"/>
    <property type="evidence" value="ECO:0007669"/>
    <property type="project" value="InterPro"/>
</dbReference>
<dbReference type="OrthoDB" id="2087435at2"/>
<evidence type="ECO:0000256" key="2">
    <source>
        <dbReference type="ARBA" id="ARBA00005801"/>
    </source>
</evidence>
<proteinExistence type="inferred from homology"/>
<gene>
    <name evidence="10" type="ORF">FG385_00980</name>
</gene>
<keyword evidence="3" id="KW-1003">Cell membrane</keyword>
<evidence type="ECO:0000256" key="6">
    <source>
        <dbReference type="ARBA" id="ARBA00023136"/>
    </source>
</evidence>
<keyword evidence="6 7" id="KW-0472">Membrane</keyword>
<comment type="similarity">
    <text evidence="2">Belongs to the peptidase A24 family.</text>
</comment>
<evidence type="ECO:0000313" key="11">
    <source>
        <dbReference type="Proteomes" id="UP000305546"/>
    </source>
</evidence>
<keyword evidence="5 7" id="KW-1133">Transmembrane helix</keyword>
<evidence type="ECO:0000256" key="7">
    <source>
        <dbReference type="SAM" id="Phobius"/>
    </source>
</evidence>
<feature type="domain" description="Prepilin peptidase A24 N-terminal" evidence="9">
    <location>
        <begin position="10"/>
        <end position="92"/>
    </location>
</feature>
<keyword evidence="11" id="KW-1185">Reference proteome</keyword>
<dbReference type="AlphaFoldDB" id="A0A5C4MDG2"/>
<dbReference type="InterPro" id="IPR000045">
    <property type="entry name" value="Prepilin_IV_endopep_pep"/>
</dbReference>
<keyword evidence="4 7" id="KW-0812">Transmembrane</keyword>
<dbReference type="RefSeq" id="WP_139094644.1">
    <property type="nucleotide sequence ID" value="NZ_VDFW01000001.1"/>
</dbReference>
<dbReference type="InterPro" id="IPR010627">
    <property type="entry name" value="Prepilin_pept_A24_N"/>
</dbReference>
<accession>A0A5C4MDG2</accession>
<evidence type="ECO:0000256" key="1">
    <source>
        <dbReference type="ARBA" id="ARBA00004651"/>
    </source>
</evidence>
<feature type="transmembrane region" description="Helical" evidence="7">
    <location>
        <begin position="199"/>
        <end position="222"/>
    </location>
</feature>
<feature type="domain" description="Prepilin type IV endopeptidase peptidase" evidence="8">
    <location>
        <begin position="107"/>
        <end position="218"/>
    </location>
</feature>
<evidence type="ECO:0000259" key="9">
    <source>
        <dbReference type="Pfam" id="PF06750"/>
    </source>
</evidence>
<name>A0A5C4MDG2_9PSEU</name>
<evidence type="ECO:0000256" key="4">
    <source>
        <dbReference type="ARBA" id="ARBA00022692"/>
    </source>
</evidence>
<dbReference type="Proteomes" id="UP000305546">
    <property type="component" value="Unassembled WGS sequence"/>
</dbReference>
<evidence type="ECO:0000259" key="8">
    <source>
        <dbReference type="Pfam" id="PF01478"/>
    </source>
</evidence>
<dbReference type="Pfam" id="PF06750">
    <property type="entry name" value="A24_N_bact"/>
    <property type="match status" value="1"/>
</dbReference>
<dbReference type="PANTHER" id="PTHR30487">
    <property type="entry name" value="TYPE 4 PREPILIN-LIKE PROTEINS LEADER PEPTIDE-PROCESSING ENZYME"/>
    <property type="match status" value="1"/>
</dbReference>
<comment type="caution">
    <text evidence="10">The sequence shown here is derived from an EMBL/GenBank/DDBJ whole genome shotgun (WGS) entry which is preliminary data.</text>
</comment>
<dbReference type="GO" id="GO:0005886">
    <property type="term" value="C:plasma membrane"/>
    <property type="evidence" value="ECO:0007669"/>
    <property type="project" value="UniProtKB-SubCell"/>
</dbReference>
<evidence type="ECO:0000256" key="3">
    <source>
        <dbReference type="ARBA" id="ARBA00022475"/>
    </source>
</evidence>
<comment type="subcellular location">
    <subcellularLocation>
        <location evidence="1">Cell membrane</location>
        <topology evidence="1">Multi-pass membrane protein</topology>
    </subcellularLocation>
</comment>
<feature type="transmembrane region" description="Helical" evidence="7">
    <location>
        <begin position="96"/>
        <end position="118"/>
    </location>
</feature>
<feature type="transmembrane region" description="Helical" evidence="7">
    <location>
        <begin position="234"/>
        <end position="256"/>
    </location>
</feature>
<dbReference type="Pfam" id="PF01478">
    <property type="entry name" value="Peptidase_A24"/>
    <property type="match status" value="1"/>
</dbReference>
<reference evidence="10 11" key="1">
    <citation type="submission" date="2019-06" db="EMBL/GenBank/DDBJ databases">
        <title>Amycolatopsis alkalitolerans sp. nov., isolated from Gastrodia elata Blume.</title>
        <authorList>
            <person name="Narsing Rao M.P."/>
            <person name="Li W.J."/>
        </authorList>
    </citation>
    <scope>NUCLEOTIDE SEQUENCE [LARGE SCALE GENOMIC DNA]</scope>
    <source>
        <strain evidence="10 11">SYSUP0005</strain>
    </source>
</reference>
<dbReference type="GO" id="GO:0006465">
    <property type="term" value="P:signal peptide processing"/>
    <property type="evidence" value="ECO:0007669"/>
    <property type="project" value="TreeGrafter"/>
</dbReference>
<feature type="transmembrane region" description="Helical" evidence="7">
    <location>
        <begin position="130"/>
        <end position="150"/>
    </location>
</feature>
<dbReference type="InterPro" id="IPR050882">
    <property type="entry name" value="Prepilin_peptidase/N-MTase"/>
</dbReference>
<feature type="transmembrane region" description="Helical" evidence="7">
    <location>
        <begin position="157"/>
        <end position="179"/>
    </location>
</feature>
<evidence type="ECO:0000313" key="10">
    <source>
        <dbReference type="EMBL" id="TNC29573.1"/>
    </source>
</evidence>
<dbReference type="EMBL" id="VDFW01000001">
    <property type="protein sequence ID" value="TNC29573.1"/>
    <property type="molecule type" value="Genomic_DNA"/>
</dbReference>
<sequence length="262" mass="27298">MTVLLLLVSVAGLVTGSFLTVVVHRLPRGESLITPPSRCPACGHRIRARHNVPVLGWLLRRGRCADCGAPIAARYPVIELGTGLSFLVVTAKMTGIGLTSALPAYLYLTAVSIALVAIDLEHRRLPNALVIPSCVVMAVLLAVCSAYRGAWWPLGRGLVGGALLCAAFWLIAVLFPHAMGFGDVRLAGLLGGALTYLSWAALVVGALAGFAFGALFGVVLLATGRGDRKTAVPFAPFMVAGAYLGTFAGDAIAVWYSGLFGV</sequence>
<dbReference type="PANTHER" id="PTHR30487:SF0">
    <property type="entry name" value="PREPILIN LEADER PEPTIDASE_N-METHYLTRANSFERASE-RELATED"/>
    <property type="match status" value="1"/>
</dbReference>
<protein>
    <submittedName>
        <fullName evidence="10">Prepilin peptidase</fullName>
    </submittedName>
</protein>